<accession>A0A1J3FZJ8</accession>
<name>A0A1J3FZJ8_NOCCA</name>
<protein>
    <submittedName>
        <fullName evidence="1">Uncharacterized protein</fullName>
    </submittedName>
</protein>
<organism evidence="1">
    <name type="scientific">Noccaea caerulescens</name>
    <name type="common">Alpine penny-cress</name>
    <name type="synonym">Thlaspi caerulescens</name>
    <dbReference type="NCBI Taxonomy" id="107243"/>
    <lineage>
        <taxon>Eukaryota</taxon>
        <taxon>Viridiplantae</taxon>
        <taxon>Streptophyta</taxon>
        <taxon>Embryophyta</taxon>
        <taxon>Tracheophyta</taxon>
        <taxon>Spermatophyta</taxon>
        <taxon>Magnoliopsida</taxon>
        <taxon>eudicotyledons</taxon>
        <taxon>Gunneridae</taxon>
        <taxon>Pentapetalae</taxon>
        <taxon>rosids</taxon>
        <taxon>malvids</taxon>
        <taxon>Brassicales</taxon>
        <taxon>Brassicaceae</taxon>
        <taxon>Coluteocarpeae</taxon>
        <taxon>Noccaea</taxon>
    </lineage>
</organism>
<evidence type="ECO:0000313" key="1">
    <source>
        <dbReference type="EMBL" id="JAU47244.1"/>
    </source>
</evidence>
<sequence>MAESMDTGTGTDTERQPPYYSNTRVFWDVVDFPVPLDGDLDLFCFEVSGAISNERFSGEVEFYAYGDDLTDQDRMAIRKAGIWLLQEGFEAERL</sequence>
<reference evidence="1" key="1">
    <citation type="submission" date="2016-07" db="EMBL/GenBank/DDBJ databases">
        <title>De novo transcriptome assembly of four accessions of the metal hyperaccumulator plant Noccaea caerulescens.</title>
        <authorList>
            <person name="Blande D."/>
            <person name="Halimaa P."/>
            <person name="Tervahauta A.I."/>
            <person name="Aarts M.G."/>
            <person name="Karenlampi S.O."/>
        </authorList>
    </citation>
    <scope>NUCLEOTIDE SEQUENCE</scope>
</reference>
<proteinExistence type="predicted"/>
<dbReference type="AlphaFoldDB" id="A0A1J3FZJ8"/>
<gene>
    <name evidence="1" type="ORF">LC_TR6230_c0_g1_i1_g.21008</name>
</gene>
<dbReference type="EMBL" id="GEVK01005588">
    <property type="protein sequence ID" value="JAU47244.1"/>
    <property type="molecule type" value="Transcribed_RNA"/>
</dbReference>